<keyword evidence="2" id="KW-0479">Metal-binding</keyword>
<evidence type="ECO:0000256" key="1">
    <source>
        <dbReference type="ARBA" id="ARBA00001974"/>
    </source>
</evidence>
<accession>A0ABV1MA65</accession>
<dbReference type="InterPro" id="IPR050415">
    <property type="entry name" value="MRET"/>
</dbReference>
<proteinExistence type="predicted"/>
<dbReference type="Pfam" id="PF00175">
    <property type="entry name" value="NAD_binding_1"/>
    <property type="match status" value="1"/>
</dbReference>
<dbReference type="EMBL" id="JBEFLD010000009">
    <property type="protein sequence ID" value="MEQ6292255.1"/>
    <property type="molecule type" value="Genomic_DNA"/>
</dbReference>
<dbReference type="InterPro" id="IPR001433">
    <property type="entry name" value="OxRdtase_FAD/NAD-bd"/>
</dbReference>
<dbReference type="Proteomes" id="UP001433638">
    <property type="component" value="Unassembled WGS sequence"/>
</dbReference>
<organism evidence="4 5">
    <name type="scientific">Vogesella oryzagri</name>
    <dbReference type="NCBI Taxonomy" id="3160864"/>
    <lineage>
        <taxon>Bacteria</taxon>
        <taxon>Pseudomonadati</taxon>
        <taxon>Pseudomonadota</taxon>
        <taxon>Betaproteobacteria</taxon>
        <taxon>Neisseriales</taxon>
        <taxon>Chromobacteriaceae</taxon>
        <taxon>Vogesella</taxon>
    </lineage>
</organism>
<keyword evidence="2" id="KW-0001">2Fe-2S</keyword>
<evidence type="ECO:0000313" key="4">
    <source>
        <dbReference type="EMBL" id="MEQ6292255.1"/>
    </source>
</evidence>
<dbReference type="CDD" id="cd00322">
    <property type="entry name" value="FNR_like"/>
    <property type="match status" value="1"/>
</dbReference>
<evidence type="ECO:0000313" key="5">
    <source>
        <dbReference type="Proteomes" id="UP001433638"/>
    </source>
</evidence>
<sequence length="241" mass="26490">MSEYAVRLTSRNMVAEGTMAFCFEKPSGFVFKPGQAIDLILPGAHADPNSSDVRHTFSIISAPHEGELAVATRMRDSVFKRTLGKLPGGTEVMIDGPFGALTLHKNMARPAVLIAGGIGVTPFMSMLRHAAMHQQQQDLLLLYSNRRPEDTAFLGELQQLERENPRFRLMATMTDIAHSTQDWHGATSKIDGAWIKQAIAGLVAPIFYVSGPPAMVAAIRQVLTDADIDEDEVRSEEFYGY</sequence>
<dbReference type="PANTHER" id="PTHR47354:SF5">
    <property type="entry name" value="PROTEIN RFBI"/>
    <property type="match status" value="1"/>
</dbReference>
<dbReference type="RefSeq" id="WP_349590276.1">
    <property type="nucleotide sequence ID" value="NZ_JBEFLD010000009.1"/>
</dbReference>
<reference evidence="4" key="1">
    <citation type="submission" date="2024-06" db="EMBL/GenBank/DDBJ databases">
        <title>Genome sequence of Vogesella sp. MAHUQ-64.</title>
        <authorList>
            <person name="Huq M.A."/>
        </authorList>
    </citation>
    <scope>NUCLEOTIDE SEQUENCE</scope>
    <source>
        <strain evidence="4">MAHUQ-64</strain>
    </source>
</reference>
<dbReference type="Gene3D" id="3.40.50.80">
    <property type="entry name" value="Nucleotide-binding domain of ferredoxin-NADP reductase (FNR) module"/>
    <property type="match status" value="1"/>
</dbReference>
<dbReference type="PANTHER" id="PTHR47354">
    <property type="entry name" value="NADH OXIDOREDUCTASE HCR"/>
    <property type="match status" value="1"/>
</dbReference>
<dbReference type="InterPro" id="IPR017927">
    <property type="entry name" value="FAD-bd_FR_type"/>
</dbReference>
<protein>
    <submittedName>
        <fullName evidence="4">FAD-dependent oxidoreductase</fullName>
    </submittedName>
</protein>
<keyword evidence="2" id="KW-0411">Iron-sulfur</keyword>
<name>A0ABV1MA65_9NEIS</name>
<dbReference type="PRINTS" id="PR00410">
    <property type="entry name" value="PHEHYDRXLASE"/>
</dbReference>
<comment type="cofactor">
    <cofactor evidence="1">
        <name>FAD</name>
        <dbReference type="ChEBI" id="CHEBI:57692"/>
    </cofactor>
</comment>
<evidence type="ECO:0000256" key="2">
    <source>
        <dbReference type="ARBA" id="ARBA00022714"/>
    </source>
</evidence>
<dbReference type="SUPFAM" id="SSF63380">
    <property type="entry name" value="Riboflavin synthase domain-like"/>
    <property type="match status" value="1"/>
</dbReference>
<dbReference type="SUPFAM" id="SSF52343">
    <property type="entry name" value="Ferredoxin reductase-like, C-terminal NADP-linked domain"/>
    <property type="match status" value="1"/>
</dbReference>
<dbReference type="InterPro" id="IPR039261">
    <property type="entry name" value="FNR_nucleotide-bd"/>
</dbReference>
<dbReference type="InterPro" id="IPR017938">
    <property type="entry name" value="Riboflavin_synthase-like_b-brl"/>
</dbReference>
<feature type="domain" description="FAD-binding FR-type" evidence="3">
    <location>
        <begin position="1"/>
        <end position="104"/>
    </location>
</feature>
<evidence type="ECO:0000259" key="3">
    <source>
        <dbReference type="PROSITE" id="PS51384"/>
    </source>
</evidence>
<keyword evidence="5" id="KW-1185">Reference proteome</keyword>
<dbReference type="PROSITE" id="PS51384">
    <property type="entry name" value="FAD_FR"/>
    <property type="match status" value="1"/>
</dbReference>
<comment type="caution">
    <text evidence="4">The sequence shown here is derived from an EMBL/GenBank/DDBJ whole genome shotgun (WGS) entry which is preliminary data.</text>
</comment>
<keyword evidence="2" id="KW-0408">Iron</keyword>
<dbReference type="Gene3D" id="2.40.30.10">
    <property type="entry name" value="Translation factors"/>
    <property type="match status" value="1"/>
</dbReference>
<gene>
    <name evidence="4" type="ORF">ABNW52_16695</name>
</gene>